<sequence length="253" mass="28137">MIPPKASGEFVAAMEQVLDVYRRPYDEGHPVVCMDETPRQLIRQVREPLETVPGHPGREDYEYERAGTCNVFVACEPLAGRRIAKVTEYKKRQDWALFLQDIAQAWSGAERITLVMDNLNTHSAASLYETFMPEQAKALRDRFEFVYTPKHGSWLNMAETRSTYSPASAWTGASTPSSGCARRSPHGSNAATSSMPRSTGSSPPRMRGSSYAAYIRRLKCVETLGSVDVLTQAATAARLAQNKERGEKFGHSK</sequence>
<evidence type="ECO:0000259" key="2">
    <source>
        <dbReference type="Pfam" id="PF13358"/>
    </source>
</evidence>
<name>A0A0C4WXQ5_9GAMM</name>
<feature type="compositionally biased region" description="Polar residues" evidence="1">
    <location>
        <begin position="186"/>
        <end position="202"/>
    </location>
</feature>
<feature type="region of interest" description="Disordered" evidence="1">
    <location>
        <begin position="174"/>
        <end position="208"/>
    </location>
</feature>
<dbReference type="InterPro" id="IPR038717">
    <property type="entry name" value="Tc1-like_DDE_dom"/>
</dbReference>
<organism evidence="3 4">
    <name type="scientific">Azotobacter chroococcum NCIMB 8003</name>
    <dbReference type="NCBI Taxonomy" id="1328314"/>
    <lineage>
        <taxon>Bacteria</taxon>
        <taxon>Pseudomonadati</taxon>
        <taxon>Pseudomonadota</taxon>
        <taxon>Gammaproteobacteria</taxon>
        <taxon>Pseudomonadales</taxon>
        <taxon>Pseudomonadaceae</taxon>
        <taxon>Azotobacter</taxon>
    </lineage>
</organism>
<dbReference type="Pfam" id="PF13358">
    <property type="entry name" value="DDE_3"/>
    <property type="match status" value="1"/>
</dbReference>
<dbReference type="KEGG" id="acx:Achr_f190"/>
<evidence type="ECO:0000313" key="4">
    <source>
        <dbReference type="Proteomes" id="UP000068210"/>
    </source>
</evidence>
<dbReference type="EMBL" id="CP010421">
    <property type="protein sequence ID" value="AJE23717.1"/>
    <property type="molecule type" value="Genomic_DNA"/>
</dbReference>
<dbReference type="HOGENOM" id="CLU_1096888_0_0_6"/>
<accession>A0A0C4WXQ5</accession>
<reference evidence="3 4" key="1">
    <citation type="journal article" date="2015" name="PLoS ONE">
        <title>Azotobacter Genomes: The Genome of Azotobacter chroococcum NCIMB 8003 (ATCC 4412).</title>
        <authorList>
            <person name="Robson R.L."/>
            <person name="Jones R."/>
            <person name="Robson R.M."/>
            <person name="Schwartz A."/>
            <person name="Richardson T.H."/>
        </authorList>
    </citation>
    <scope>NUCLEOTIDE SEQUENCE [LARGE SCALE GENOMIC DNA]</scope>
    <source>
        <strain evidence="3 4">NCIMB 8003</strain>
        <plasmid evidence="4">Plasmid pAcX50f</plasmid>
    </source>
</reference>
<proteinExistence type="predicted"/>
<evidence type="ECO:0000313" key="3">
    <source>
        <dbReference type="EMBL" id="AJE23717.1"/>
    </source>
</evidence>
<dbReference type="AlphaFoldDB" id="A0A0C4WXQ5"/>
<geneLocation type="plasmid" evidence="3 4">
    <name>pAcX50f</name>
</geneLocation>
<dbReference type="Proteomes" id="UP000068210">
    <property type="component" value="Plasmid pAcX50f"/>
</dbReference>
<gene>
    <name evidence="3" type="ORF">Achr_f190</name>
</gene>
<protein>
    <submittedName>
        <fullName evidence="3">Transposase, IS630 family</fullName>
    </submittedName>
</protein>
<dbReference type="NCBIfam" id="NF033545">
    <property type="entry name" value="transpos_IS630"/>
    <property type="match status" value="1"/>
</dbReference>
<evidence type="ECO:0000256" key="1">
    <source>
        <dbReference type="SAM" id="MobiDB-lite"/>
    </source>
</evidence>
<dbReference type="InterPro" id="IPR047655">
    <property type="entry name" value="Transpos_IS630-like"/>
</dbReference>
<keyword evidence="4" id="KW-1185">Reference proteome</keyword>
<feature type="domain" description="Tc1-like transposase DDE" evidence="2">
    <location>
        <begin position="30"/>
        <end position="159"/>
    </location>
</feature>
<keyword evidence="3" id="KW-0614">Plasmid</keyword>